<evidence type="ECO:0000313" key="2">
    <source>
        <dbReference type="EMBL" id="CAG9313245.1"/>
    </source>
</evidence>
<evidence type="ECO:0000256" key="1">
    <source>
        <dbReference type="SAM" id="MobiDB-lite"/>
    </source>
</evidence>
<protein>
    <submittedName>
        <fullName evidence="2">Uncharacterized protein</fullName>
    </submittedName>
</protein>
<dbReference type="EMBL" id="CAJZBQ010000010">
    <property type="protein sequence ID" value="CAG9313245.1"/>
    <property type="molecule type" value="Genomic_DNA"/>
</dbReference>
<proteinExistence type="predicted"/>
<reference evidence="2" key="1">
    <citation type="submission" date="2021-09" db="EMBL/GenBank/DDBJ databases">
        <authorList>
            <consortium name="AG Swart"/>
            <person name="Singh M."/>
            <person name="Singh A."/>
            <person name="Seah K."/>
            <person name="Emmerich C."/>
        </authorList>
    </citation>
    <scope>NUCLEOTIDE SEQUENCE</scope>
    <source>
        <strain evidence="2">ATCC30299</strain>
    </source>
</reference>
<keyword evidence="3" id="KW-1185">Reference proteome</keyword>
<dbReference type="Proteomes" id="UP001162131">
    <property type="component" value="Unassembled WGS sequence"/>
</dbReference>
<gene>
    <name evidence="2" type="ORF">BSTOLATCC_MIC8518</name>
</gene>
<sequence>MSFLKRVLSREPIKKGTSVPPKTNQISIKVENIPSTKLKKSKLFQRNFQEKSPEKYSTSSPSSLKKPPLSVRKLPIYKSSPEIPQLHISLKFLSTPVSTVVSPRIKKANPQLIVKPNDFIEPEVETDIPTLKEYMENTTKSRLNVSFADTATDSASKRSASQVSRSFIDDNAVEKIPERSNSLKNIKEKDNLARLKEMLGINAEKEVKPSTKNKLIEEKNCKYSNRVMIYKEKGSRLHKN</sequence>
<comment type="caution">
    <text evidence="2">The sequence shown here is derived from an EMBL/GenBank/DDBJ whole genome shotgun (WGS) entry which is preliminary data.</text>
</comment>
<evidence type="ECO:0000313" key="3">
    <source>
        <dbReference type="Proteomes" id="UP001162131"/>
    </source>
</evidence>
<feature type="region of interest" description="Disordered" evidence="1">
    <location>
        <begin position="1"/>
        <end position="31"/>
    </location>
</feature>
<organism evidence="2 3">
    <name type="scientific">Blepharisma stoltei</name>
    <dbReference type="NCBI Taxonomy" id="1481888"/>
    <lineage>
        <taxon>Eukaryota</taxon>
        <taxon>Sar</taxon>
        <taxon>Alveolata</taxon>
        <taxon>Ciliophora</taxon>
        <taxon>Postciliodesmatophora</taxon>
        <taxon>Heterotrichea</taxon>
        <taxon>Heterotrichida</taxon>
        <taxon>Blepharismidae</taxon>
        <taxon>Blepharisma</taxon>
    </lineage>
</organism>
<feature type="compositionally biased region" description="Low complexity" evidence="1">
    <location>
        <begin position="55"/>
        <end position="68"/>
    </location>
</feature>
<name>A0AAU9IHF2_9CILI</name>
<dbReference type="AlphaFoldDB" id="A0AAU9IHF2"/>
<feature type="region of interest" description="Disordered" evidence="1">
    <location>
        <begin position="47"/>
        <end position="68"/>
    </location>
</feature>
<accession>A0AAU9IHF2</accession>